<comment type="subcellular location">
    <subcellularLocation>
        <location evidence="1">Mitochondrion</location>
    </subcellularLocation>
</comment>
<dbReference type="Proteomes" id="UP000243876">
    <property type="component" value="Unassembled WGS sequence"/>
</dbReference>
<name>A0A0D6ERV1_SPOSA</name>
<keyword evidence="3" id="KW-0496">Mitochondrion</keyword>
<dbReference type="InterPro" id="IPR039603">
    <property type="entry name" value="Ribosomal_mS41"/>
</dbReference>
<dbReference type="InterPro" id="IPR019083">
    <property type="entry name" value="SAM_Ribosomal_mS41"/>
</dbReference>
<dbReference type="AlphaFoldDB" id="A0A0D6ERV1"/>
<dbReference type="PANTHER" id="PTHR28235">
    <property type="entry name" value="PROTEIN FYV4, MITOCHONDRIAL"/>
    <property type="match status" value="1"/>
</dbReference>
<evidence type="ECO:0000256" key="4">
    <source>
        <dbReference type="ARBA" id="ARBA00035129"/>
    </source>
</evidence>
<feature type="region of interest" description="Disordered" evidence="5">
    <location>
        <begin position="43"/>
        <end position="67"/>
    </location>
</feature>
<feature type="domain" description="Small ribosomal subunit protein mS41 SAM" evidence="6">
    <location>
        <begin position="104"/>
        <end position="160"/>
    </location>
</feature>
<evidence type="ECO:0000313" key="8">
    <source>
        <dbReference type="Proteomes" id="UP000243876"/>
    </source>
</evidence>
<gene>
    <name evidence="7" type="primary">SPOSA6832_04348</name>
</gene>
<sequence length="190" mass="21089">MSRIQPLLCTCARPAPSHASVARLVPPSTFVRSRAIHAPAAVVPAKRIPKPRGKRSQASSTTLSRSARVGRSARWPSIPVPFSSTFLPCSFLTPFRRAEPFHTPAAVLAASKRNLGQYADKFENWAALFSKTSAQLRDEVGMQVKESRYLLWLLEKYRQGHNPDAVAVPPTPKKTIRGWGPRIQNGKRVR</sequence>
<comment type="similarity">
    <text evidence="2">Belongs to the mitochondrion-specific ribosomal protein mS41 family.</text>
</comment>
<evidence type="ECO:0000256" key="3">
    <source>
        <dbReference type="ARBA" id="ARBA00023128"/>
    </source>
</evidence>
<dbReference type="EMBL" id="CENE01000028">
    <property type="protein sequence ID" value="CEQ42526.1"/>
    <property type="molecule type" value="Genomic_DNA"/>
</dbReference>
<feature type="non-terminal residue" evidence="7">
    <location>
        <position position="1"/>
    </location>
</feature>
<reference evidence="8" key="1">
    <citation type="submission" date="2015-02" db="EMBL/GenBank/DDBJ databases">
        <authorList>
            <person name="Gon?alves P."/>
        </authorList>
    </citation>
    <scope>NUCLEOTIDE SEQUENCE [LARGE SCALE GENOMIC DNA]</scope>
</reference>
<evidence type="ECO:0000259" key="6">
    <source>
        <dbReference type="SMART" id="SM01238"/>
    </source>
</evidence>
<feature type="region of interest" description="Disordered" evidence="5">
    <location>
        <begin position="164"/>
        <end position="190"/>
    </location>
</feature>
<dbReference type="PANTHER" id="PTHR28235:SF1">
    <property type="entry name" value="SMALL RIBOSOMAL SUBUNIT PROTEIN MS41"/>
    <property type="match status" value="1"/>
</dbReference>
<protein>
    <recommendedName>
        <fullName evidence="4">Small ribosomal subunit protein mS41</fullName>
    </recommendedName>
</protein>
<evidence type="ECO:0000256" key="2">
    <source>
        <dbReference type="ARBA" id="ARBA00010492"/>
    </source>
</evidence>
<organism evidence="7 8">
    <name type="scientific">Sporidiobolus salmonicolor</name>
    <name type="common">Yeast-like fungus</name>
    <name type="synonym">Sporobolomyces salmonicolor</name>
    <dbReference type="NCBI Taxonomy" id="5005"/>
    <lineage>
        <taxon>Eukaryota</taxon>
        <taxon>Fungi</taxon>
        <taxon>Dikarya</taxon>
        <taxon>Basidiomycota</taxon>
        <taxon>Pucciniomycotina</taxon>
        <taxon>Microbotryomycetes</taxon>
        <taxon>Sporidiobolales</taxon>
        <taxon>Sporidiobolaceae</taxon>
        <taxon>Sporobolomyces</taxon>
    </lineage>
</organism>
<accession>A0A0D6ERV1</accession>
<proteinExistence type="inferred from homology"/>
<evidence type="ECO:0000256" key="1">
    <source>
        <dbReference type="ARBA" id="ARBA00004173"/>
    </source>
</evidence>
<evidence type="ECO:0000313" key="7">
    <source>
        <dbReference type="EMBL" id="CEQ42526.1"/>
    </source>
</evidence>
<dbReference type="OrthoDB" id="18595at2759"/>
<keyword evidence="8" id="KW-1185">Reference proteome</keyword>
<dbReference type="SMART" id="SM01238">
    <property type="entry name" value="IGR"/>
    <property type="match status" value="1"/>
</dbReference>
<dbReference type="GO" id="GO:0005739">
    <property type="term" value="C:mitochondrion"/>
    <property type="evidence" value="ECO:0007669"/>
    <property type="project" value="UniProtKB-SubCell"/>
</dbReference>
<dbReference type="Pfam" id="PF09597">
    <property type="entry name" value="SAM_Ribosomal_mS41"/>
    <property type="match status" value="1"/>
</dbReference>
<feature type="compositionally biased region" description="Polar residues" evidence="5">
    <location>
        <begin position="56"/>
        <end position="65"/>
    </location>
</feature>
<evidence type="ECO:0000256" key="5">
    <source>
        <dbReference type="SAM" id="MobiDB-lite"/>
    </source>
</evidence>